<dbReference type="Proteomes" id="UP000004994">
    <property type="component" value="Chromosome 11"/>
</dbReference>
<dbReference type="AlphaFoldDB" id="A0A3Q7IWP3"/>
<name>A0A3Q7IWP3_SOLLC</name>
<dbReference type="EnsemblPlants" id="Solyc11g050907.1.1">
    <property type="protein sequence ID" value="Solyc11g050907.1.1"/>
    <property type="gene ID" value="Solyc11g050907.1"/>
</dbReference>
<evidence type="ECO:0000313" key="2">
    <source>
        <dbReference type="Proteomes" id="UP000004994"/>
    </source>
</evidence>
<dbReference type="InParanoid" id="A0A3Q7IWP3"/>
<evidence type="ECO:0008006" key="3">
    <source>
        <dbReference type="Google" id="ProtNLM"/>
    </source>
</evidence>
<dbReference type="Gramene" id="Solyc11g050907.1.1">
    <property type="protein sequence ID" value="Solyc11g050907.1.1"/>
    <property type="gene ID" value="Solyc11g050907.1"/>
</dbReference>
<reference evidence="1" key="1">
    <citation type="journal article" date="2012" name="Nature">
        <title>The tomato genome sequence provides insights into fleshy fruit evolution.</title>
        <authorList>
            <consortium name="Tomato Genome Consortium"/>
        </authorList>
    </citation>
    <scope>NUCLEOTIDE SEQUENCE [LARGE SCALE GENOMIC DNA]</scope>
    <source>
        <strain evidence="1">cv. Heinz 1706</strain>
    </source>
</reference>
<proteinExistence type="predicted"/>
<keyword evidence="2" id="KW-1185">Reference proteome</keyword>
<organism evidence="1">
    <name type="scientific">Solanum lycopersicum</name>
    <name type="common">Tomato</name>
    <name type="synonym">Lycopersicon esculentum</name>
    <dbReference type="NCBI Taxonomy" id="4081"/>
    <lineage>
        <taxon>Eukaryota</taxon>
        <taxon>Viridiplantae</taxon>
        <taxon>Streptophyta</taxon>
        <taxon>Embryophyta</taxon>
        <taxon>Tracheophyta</taxon>
        <taxon>Spermatophyta</taxon>
        <taxon>Magnoliopsida</taxon>
        <taxon>eudicotyledons</taxon>
        <taxon>Gunneridae</taxon>
        <taxon>Pentapetalae</taxon>
        <taxon>asterids</taxon>
        <taxon>lamiids</taxon>
        <taxon>Solanales</taxon>
        <taxon>Solanaceae</taxon>
        <taxon>Solanoideae</taxon>
        <taxon>Solaneae</taxon>
        <taxon>Solanum</taxon>
        <taxon>Solanum subgen. Lycopersicon</taxon>
    </lineage>
</organism>
<accession>A0A3Q7IWP3</accession>
<dbReference type="STRING" id="4081.A0A3Q7IWP3"/>
<reference evidence="1" key="2">
    <citation type="submission" date="2019-01" db="UniProtKB">
        <authorList>
            <consortium name="EnsemblPlants"/>
        </authorList>
    </citation>
    <scope>IDENTIFICATION</scope>
    <source>
        <strain evidence="1">cv. Heinz 1706</strain>
    </source>
</reference>
<protein>
    <recommendedName>
        <fullName evidence="3">DUF223 domain-containing protein</fullName>
    </recommendedName>
</protein>
<evidence type="ECO:0000313" key="1">
    <source>
        <dbReference type="EnsemblPlants" id="Solyc11g050907.1.1"/>
    </source>
</evidence>
<sequence>MKNTEVVEDKSHFKTEQFSNGFISFDESEKCTNGNVVCILLTVKALTGEGRSIIREGDFAEIKGQMLQRVESDKPLLAFCDVNHRVIKRLPTCNVINISYSFLKNFRNDNMKAQNIDDMYYKFNATVFDFDSNTNPWYLACNKCYKRVMLSPNLKRKNNQDTIANGIAKGKEFSILVKIDRKFLDVETNMNVIPMEIHEVSKKLPPYQRKVKMLIVKQRSTRMKKLSIPEVEKNIAAVETDIENQQKTNTCKSTNNIKQVIADDNPKKVRIHKVEKQNVLDESDFEDPLIQLQRKRTMKVKGKNIMPYPMEKKIKEEKN</sequence>